<evidence type="ECO:0000256" key="3">
    <source>
        <dbReference type="SAM" id="MobiDB-lite"/>
    </source>
</evidence>
<organism evidence="5 6">
    <name type="scientific">Exophiala bonariae</name>
    <dbReference type="NCBI Taxonomy" id="1690606"/>
    <lineage>
        <taxon>Eukaryota</taxon>
        <taxon>Fungi</taxon>
        <taxon>Dikarya</taxon>
        <taxon>Ascomycota</taxon>
        <taxon>Pezizomycotina</taxon>
        <taxon>Eurotiomycetes</taxon>
        <taxon>Chaetothyriomycetidae</taxon>
        <taxon>Chaetothyriales</taxon>
        <taxon>Herpotrichiellaceae</taxon>
        <taxon>Exophiala</taxon>
    </lineage>
</organism>
<gene>
    <name evidence="5" type="ORF">LTR84_011010</name>
</gene>
<name>A0AAV9NIB8_9EURO</name>
<evidence type="ECO:0000313" key="6">
    <source>
        <dbReference type="Proteomes" id="UP001358417"/>
    </source>
</evidence>
<keyword evidence="1" id="KW-0677">Repeat</keyword>
<dbReference type="InterPro" id="IPR011043">
    <property type="entry name" value="Gal_Oxase/kelch_b-propeller"/>
</dbReference>
<keyword evidence="6" id="KW-1185">Reference proteome</keyword>
<dbReference type="GO" id="GO:0019760">
    <property type="term" value="P:glucosinolate metabolic process"/>
    <property type="evidence" value="ECO:0007669"/>
    <property type="project" value="UniProtKB-ARBA"/>
</dbReference>
<proteinExistence type="predicted"/>
<evidence type="ECO:0000313" key="5">
    <source>
        <dbReference type="EMBL" id="KAK5058746.1"/>
    </source>
</evidence>
<comment type="caution">
    <text evidence="5">The sequence shown here is derived from an EMBL/GenBank/DDBJ whole genome shotgun (WGS) entry which is preliminary data.</text>
</comment>
<dbReference type="PANTHER" id="PTHR47435">
    <property type="entry name" value="KELCH REPEAT PROTEIN (AFU_ORTHOLOGUE AFUA_5G12780)"/>
    <property type="match status" value="1"/>
</dbReference>
<evidence type="ECO:0008006" key="7">
    <source>
        <dbReference type="Google" id="ProtNLM"/>
    </source>
</evidence>
<dbReference type="PANTHER" id="PTHR47435:SF4">
    <property type="entry name" value="KELCH REPEAT PROTEIN (AFU_ORTHOLOGUE AFUA_5G12780)"/>
    <property type="match status" value="1"/>
</dbReference>
<accession>A0AAV9NIB8</accession>
<protein>
    <recommendedName>
        <fullName evidence="7">Kelch repeat protein</fullName>
    </recommendedName>
</protein>
<evidence type="ECO:0000256" key="2">
    <source>
        <dbReference type="ARBA" id="ARBA00023004"/>
    </source>
</evidence>
<feature type="region of interest" description="Disordered" evidence="3">
    <location>
        <begin position="448"/>
        <end position="490"/>
    </location>
</feature>
<keyword evidence="2" id="KW-0408">Iron</keyword>
<dbReference type="Proteomes" id="UP001358417">
    <property type="component" value="Unassembled WGS sequence"/>
</dbReference>
<dbReference type="Gene3D" id="2.120.10.80">
    <property type="entry name" value="Kelch-type beta propeller"/>
    <property type="match status" value="1"/>
</dbReference>
<evidence type="ECO:0000256" key="1">
    <source>
        <dbReference type="ARBA" id="ARBA00022737"/>
    </source>
</evidence>
<dbReference type="InterPro" id="IPR015915">
    <property type="entry name" value="Kelch-typ_b-propeller"/>
</dbReference>
<dbReference type="EMBL" id="JAVRRD010000005">
    <property type="protein sequence ID" value="KAK5058746.1"/>
    <property type="molecule type" value="Genomic_DNA"/>
</dbReference>
<feature type="transmembrane region" description="Helical" evidence="4">
    <location>
        <begin position="497"/>
        <end position="521"/>
    </location>
</feature>
<dbReference type="RefSeq" id="XP_064709269.1">
    <property type="nucleotide sequence ID" value="XM_064854543.1"/>
</dbReference>
<feature type="compositionally biased region" description="Low complexity" evidence="3">
    <location>
        <begin position="464"/>
        <end position="485"/>
    </location>
</feature>
<keyword evidence="4" id="KW-1133">Transmembrane helix</keyword>
<dbReference type="SUPFAM" id="SSF50965">
    <property type="entry name" value="Galactose oxidase, central domain"/>
    <property type="match status" value="1"/>
</dbReference>
<dbReference type="GeneID" id="89979164"/>
<sequence length="633" mass="67399">MAFQSISSGFVNTNISLALDPTGQYQHCSLHYPRVAIVGQRLYLDGGETRMMIGDDGENAFWEVNARMLAMDLTQPFNYSHYTITSASHPYDIPALAGGVAYVPSDVSDTKFYAFAGNYPSTNISAISYTPPPQNFDQVGLLWSYDTRSGLWATEYGAGVVTGLQGGSAATNPFLNEAYYLGGIQDNWVIKNSGGFFVEGMVALNMNRTDRSWRNESVPGLSTFGGFMEYLPVGDQGALIAFGGQGYQAGVLGGSPSVGLDMSLIQVYDAAERTWKTQKASGVPGSETIIPATRILGCSVMVPAPDNSSYNIYVFGGEVQIGGPRVKDIWVLTLPNFTWIKLANDRVGSVGSTCRRIANQALLFGSAAASETECQAFFSIFDLTSLEWTNSYNPSAAAYLVPPAISSVIGGNLTGGATKLSPNQIAGPWMDSLEELFSRTPWGPANFSSRLTRNGDISAGNPTSATSTNLSGSPSSSSTTTPPSSGKEHVPLSVGQVAGITVSAVAAILVLIGGVMLWHWILRKKDKAEENPRPSPPNDPVKDPLMGWKYELPADQHCAQSLAPRNLDDIPTDREALPLDQPSEMIAQDILSEGQSSIIARESAEGSAAGYVTASEICIGSGPETHLSGDVRS</sequence>
<keyword evidence="4" id="KW-0472">Membrane</keyword>
<reference evidence="5 6" key="1">
    <citation type="submission" date="2023-08" db="EMBL/GenBank/DDBJ databases">
        <title>Black Yeasts Isolated from many extreme environments.</title>
        <authorList>
            <person name="Coleine C."/>
            <person name="Stajich J.E."/>
            <person name="Selbmann L."/>
        </authorList>
    </citation>
    <scope>NUCLEOTIDE SEQUENCE [LARGE SCALE GENOMIC DNA]</scope>
    <source>
        <strain evidence="5 6">CCFEE 5792</strain>
    </source>
</reference>
<dbReference type="AlphaFoldDB" id="A0AAV9NIB8"/>
<keyword evidence="4" id="KW-0812">Transmembrane</keyword>
<evidence type="ECO:0000256" key="4">
    <source>
        <dbReference type="SAM" id="Phobius"/>
    </source>
</evidence>